<evidence type="ECO:0000313" key="3">
    <source>
        <dbReference type="Proteomes" id="UP001500957"/>
    </source>
</evidence>
<evidence type="ECO:0000313" key="2">
    <source>
        <dbReference type="EMBL" id="GAA0617471.1"/>
    </source>
</evidence>
<keyword evidence="1" id="KW-1133">Transmembrane helix</keyword>
<reference evidence="2 3" key="1">
    <citation type="journal article" date="2019" name="Int. J. Syst. Evol. Microbiol.">
        <title>The Global Catalogue of Microorganisms (GCM) 10K type strain sequencing project: providing services to taxonomists for standard genome sequencing and annotation.</title>
        <authorList>
            <consortium name="The Broad Institute Genomics Platform"/>
            <consortium name="The Broad Institute Genome Sequencing Center for Infectious Disease"/>
            <person name="Wu L."/>
            <person name="Ma J."/>
        </authorList>
    </citation>
    <scope>NUCLEOTIDE SEQUENCE [LARGE SCALE GENOMIC DNA]</scope>
    <source>
        <strain evidence="2 3">JCM 10671</strain>
    </source>
</reference>
<feature type="transmembrane region" description="Helical" evidence="1">
    <location>
        <begin position="46"/>
        <end position="68"/>
    </location>
</feature>
<protein>
    <submittedName>
        <fullName evidence="2">Uncharacterized protein</fullName>
    </submittedName>
</protein>
<accession>A0ABN1GRL0</accession>
<dbReference type="EMBL" id="BAAAHE010000014">
    <property type="protein sequence ID" value="GAA0617471.1"/>
    <property type="molecule type" value="Genomic_DNA"/>
</dbReference>
<feature type="transmembrane region" description="Helical" evidence="1">
    <location>
        <begin position="14"/>
        <end position="34"/>
    </location>
</feature>
<keyword evidence="1" id="KW-0812">Transmembrane</keyword>
<name>A0ABN1GRL0_9ACTN</name>
<dbReference type="Proteomes" id="UP001500957">
    <property type="component" value="Unassembled WGS sequence"/>
</dbReference>
<dbReference type="RefSeq" id="WP_344604127.1">
    <property type="nucleotide sequence ID" value="NZ_BAAAHE010000014.1"/>
</dbReference>
<keyword evidence="1" id="KW-0472">Membrane</keyword>
<comment type="caution">
    <text evidence="2">The sequence shown here is derived from an EMBL/GenBank/DDBJ whole genome shotgun (WGS) entry which is preliminary data.</text>
</comment>
<gene>
    <name evidence="2" type="ORF">GCM10009547_19640</name>
</gene>
<evidence type="ECO:0000256" key="1">
    <source>
        <dbReference type="SAM" id="Phobius"/>
    </source>
</evidence>
<keyword evidence="3" id="KW-1185">Reference proteome</keyword>
<sequence length="111" mass="11826">MDLGQWLRLSWDRAGAWVCVVAGAIALVLGWIGVSNKLYTAEQIPYVISAGFGGLFLLGLGGILWLSADLRDEWTQLDKLEELLALQAEEDAAAQAAPTVVTPNSLVGSAQ</sequence>
<proteinExistence type="predicted"/>
<organism evidence="2 3">
    <name type="scientific">Sporichthya brevicatena</name>
    <dbReference type="NCBI Taxonomy" id="171442"/>
    <lineage>
        <taxon>Bacteria</taxon>
        <taxon>Bacillati</taxon>
        <taxon>Actinomycetota</taxon>
        <taxon>Actinomycetes</taxon>
        <taxon>Sporichthyales</taxon>
        <taxon>Sporichthyaceae</taxon>
        <taxon>Sporichthya</taxon>
    </lineage>
</organism>